<evidence type="ECO:0000313" key="2">
    <source>
        <dbReference type="EMBL" id="GGW84067.1"/>
    </source>
</evidence>
<protein>
    <submittedName>
        <fullName evidence="2">Uncharacterized protein</fullName>
    </submittedName>
</protein>
<comment type="caution">
    <text evidence="2">The sequence shown here is derived from an EMBL/GenBank/DDBJ whole genome shotgun (WGS) entry which is preliminary data.</text>
</comment>
<accession>A0A918JJB0</accession>
<keyword evidence="3" id="KW-1185">Reference proteome</keyword>
<reference evidence="2" key="1">
    <citation type="journal article" date="2014" name="Int. J. Syst. Evol. Microbiol.">
        <title>Complete genome sequence of Corynebacterium casei LMG S-19264T (=DSM 44701T), isolated from a smear-ripened cheese.</title>
        <authorList>
            <consortium name="US DOE Joint Genome Institute (JGI-PGF)"/>
            <person name="Walter F."/>
            <person name="Albersmeier A."/>
            <person name="Kalinowski J."/>
            <person name="Ruckert C."/>
        </authorList>
    </citation>
    <scope>NUCLEOTIDE SEQUENCE</scope>
    <source>
        <strain evidence="2">KCTC 22164</strain>
    </source>
</reference>
<organism evidence="2 3">
    <name type="scientific">Alteromonas halophila</name>
    <dbReference type="NCBI Taxonomy" id="516698"/>
    <lineage>
        <taxon>Bacteria</taxon>
        <taxon>Pseudomonadati</taxon>
        <taxon>Pseudomonadota</taxon>
        <taxon>Gammaproteobacteria</taxon>
        <taxon>Alteromonadales</taxon>
        <taxon>Alteromonadaceae</taxon>
        <taxon>Alteromonas/Salinimonas group</taxon>
        <taxon>Alteromonas</taxon>
    </lineage>
</organism>
<feature type="compositionally biased region" description="Polar residues" evidence="1">
    <location>
        <begin position="23"/>
        <end position="33"/>
    </location>
</feature>
<evidence type="ECO:0000313" key="3">
    <source>
        <dbReference type="Proteomes" id="UP000631300"/>
    </source>
</evidence>
<feature type="region of interest" description="Disordered" evidence="1">
    <location>
        <begin position="1"/>
        <end position="33"/>
    </location>
</feature>
<evidence type="ECO:0000256" key="1">
    <source>
        <dbReference type="SAM" id="MobiDB-lite"/>
    </source>
</evidence>
<dbReference type="Proteomes" id="UP000631300">
    <property type="component" value="Unassembled WGS sequence"/>
</dbReference>
<gene>
    <name evidence="2" type="ORF">GCM10007391_17190</name>
</gene>
<sequence length="50" mass="5672">MPVRCDYSSAIHSGRKNERKTQRQTGGRLQNNDIYSGAARNYADIITTEQ</sequence>
<reference evidence="2" key="2">
    <citation type="submission" date="2020-09" db="EMBL/GenBank/DDBJ databases">
        <authorList>
            <person name="Sun Q."/>
            <person name="Kim S."/>
        </authorList>
    </citation>
    <scope>NUCLEOTIDE SEQUENCE</scope>
    <source>
        <strain evidence="2">KCTC 22164</strain>
    </source>
</reference>
<dbReference type="EMBL" id="BMXP01000003">
    <property type="protein sequence ID" value="GGW84067.1"/>
    <property type="molecule type" value="Genomic_DNA"/>
</dbReference>
<proteinExistence type="predicted"/>
<dbReference type="AlphaFoldDB" id="A0A918JJB0"/>
<name>A0A918JJB0_9ALTE</name>